<evidence type="ECO:0000313" key="6">
    <source>
        <dbReference type="Proteomes" id="UP000053060"/>
    </source>
</evidence>
<reference evidence="5 6" key="2">
    <citation type="journal article" date="2016" name="Genome Announc.">
        <title>Draft Genome Sequence of a Versatile Hydrocarbon-Degrading Bacterium, Rhodococcus pyridinivorans Strain KG-16, Collected from Oil Fields in India.</title>
        <authorList>
            <person name="Aggarwal R.K."/>
            <person name="Dawar C."/>
            <person name="Phanindranath R."/>
            <person name="Mutnuri L."/>
            <person name="Dayal A.M."/>
        </authorList>
    </citation>
    <scope>NUCLEOTIDE SEQUENCE [LARGE SCALE GENOMIC DNA]</scope>
    <source>
        <strain evidence="5 6">KG-16</strain>
    </source>
</reference>
<dbReference type="EMBL" id="AZXY01000001">
    <property type="protein sequence ID" value="KSZ60543.1"/>
    <property type="molecule type" value="Genomic_DNA"/>
</dbReference>
<dbReference type="InterPro" id="IPR050204">
    <property type="entry name" value="AraC_XylS_family_regulators"/>
</dbReference>
<protein>
    <submittedName>
        <fullName evidence="5">AraC family transcriptional regulator</fullName>
    </submittedName>
</protein>
<dbReference type="InterPro" id="IPR009057">
    <property type="entry name" value="Homeodomain-like_sf"/>
</dbReference>
<evidence type="ECO:0000256" key="3">
    <source>
        <dbReference type="ARBA" id="ARBA00023163"/>
    </source>
</evidence>
<organism evidence="5 6">
    <name type="scientific">Rhodococcus pyridinivorans KG-16</name>
    <dbReference type="NCBI Taxonomy" id="1441730"/>
    <lineage>
        <taxon>Bacteria</taxon>
        <taxon>Bacillati</taxon>
        <taxon>Actinomycetota</taxon>
        <taxon>Actinomycetes</taxon>
        <taxon>Mycobacteriales</taxon>
        <taxon>Nocardiaceae</taxon>
        <taxon>Rhodococcus</taxon>
    </lineage>
</organism>
<dbReference type="GO" id="GO:0003700">
    <property type="term" value="F:DNA-binding transcription factor activity"/>
    <property type="evidence" value="ECO:0007669"/>
    <property type="project" value="InterPro"/>
</dbReference>
<gene>
    <name evidence="5" type="ORF">Z045_03745</name>
</gene>
<evidence type="ECO:0000313" key="5">
    <source>
        <dbReference type="EMBL" id="KSZ60543.1"/>
    </source>
</evidence>
<keyword evidence="3" id="KW-0804">Transcription</keyword>
<sequence length="335" mass="36981">MTFGRDRLRELLDAVLDENNATLERMAQHAYASQWHFSRTFAVGTGESPVALRRRVMLERAAWQLRHGSSVTDAAFAAGYDSVEGFGRAFARAYGYPPSAAARVLGTGGRGNGMPASVDHRAPAPVDRWAPAPVDHWLPAPNGVHFHPPTNLWVEEDGRRPTAPAYPAAEVLAQMVQHDLADTRYLLERATELDDDERDRIRFPGLVVLEWDGPEESVSRVLGNLVRAKEVWLASMAGADHPEDADGGIDSLTARFEDVAPRWVETIRDIHRRGAWGDVLIDALCDPPESFVLGGVVAHVLTFAAHRRQLARHMMRAAGLDVDHGDPLDWNRSSS</sequence>
<dbReference type="RefSeq" id="WP_060650647.1">
    <property type="nucleotide sequence ID" value="NZ_AZXY01000001.1"/>
</dbReference>
<dbReference type="PATRIC" id="fig|1441730.3.peg.789"/>
<keyword evidence="2" id="KW-0238">DNA-binding</keyword>
<dbReference type="SUPFAM" id="SSF46689">
    <property type="entry name" value="Homeodomain-like"/>
    <property type="match status" value="1"/>
</dbReference>
<feature type="domain" description="HTH araC/xylS-type" evidence="4">
    <location>
        <begin position="6"/>
        <end position="104"/>
    </location>
</feature>
<dbReference type="Pfam" id="PF12833">
    <property type="entry name" value="HTH_18"/>
    <property type="match status" value="1"/>
</dbReference>
<dbReference type="PANTHER" id="PTHR46796">
    <property type="entry name" value="HTH-TYPE TRANSCRIPTIONAL ACTIVATOR RHAS-RELATED"/>
    <property type="match status" value="1"/>
</dbReference>
<accession>A0A0V9URH4</accession>
<dbReference type="InterPro" id="IPR018060">
    <property type="entry name" value="HTH_AraC"/>
</dbReference>
<dbReference type="Gene3D" id="1.10.10.60">
    <property type="entry name" value="Homeodomain-like"/>
    <property type="match status" value="2"/>
</dbReference>
<proteinExistence type="predicted"/>
<dbReference type="PROSITE" id="PS01124">
    <property type="entry name" value="HTH_ARAC_FAMILY_2"/>
    <property type="match status" value="1"/>
</dbReference>
<dbReference type="AlphaFoldDB" id="A0A0V9URH4"/>
<reference evidence="6" key="1">
    <citation type="submission" date="2015-01" db="EMBL/GenBank/DDBJ databases">
        <title>Draft genome sequence of Rhodococcus pyridinivorans strain KG-16, a hydrocarbon-degrading bacterium.</title>
        <authorList>
            <person name="Aggarwal R.K."/>
            <person name="Dawar C."/>
        </authorList>
    </citation>
    <scope>NUCLEOTIDE SEQUENCE [LARGE SCALE GENOMIC DNA]</scope>
    <source>
        <strain evidence="6">KG-16</strain>
    </source>
</reference>
<evidence type="ECO:0000256" key="2">
    <source>
        <dbReference type="ARBA" id="ARBA00023125"/>
    </source>
</evidence>
<comment type="caution">
    <text evidence="5">The sequence shown here is derived from an EMBL/GenBank/DDBJ whole genome shotgun (WGS) entry which is preliminary data.</text>
</comment>
<keyword evidence="1" id="KW-0805">Transcription regulation</keyword>
<dbReference type="SMART" id="SM00342">
    <property type="entry name" value="HTH_ARAC"/>
    <property type="match status" value="1"/>
</dbReference>
<dbReference type="GO" id="GO:0043565">
    <property type="term" value="F:sequence-specific DNA binding"/>
    <property type="evidence" value="ECO:0007669"/>
    <property type="project" value="InterPro"/>
</dbReference>
<dbReference type="Proteomes" id="UP000053060">
    <property type="component" value="Unassembled WGS sequence"/>
</dbReference>
<name>A0A0V9URH4_9NOCA</name>
<evidence type="ECO:0000259" key="4">
    <source>
        <dbReference type="PROSITE" id="PS01124"/>
    </source>
</evidence>
<evidence type="ECO:0000256" key="1">
    <source>
        <dbReference type="ARBA" id="ARBA00023015"/>
    </source>
</evidence>